<dbReference type="Pfam" id="PF11035">
    <property type="entry name" value="SNAPC2"/>
    <property type="match status" value="1"/>
</dbReference>
<protein>
    <submittedName>
        <fullName evidence="3">snRNA-activating protein complex subunit 2</fullName>
    </submittedName>
</protein>
<dbReference type="KEGG" id="caua:113105792"/>
<dbReference type="GeneID" id="113105792"/>
<dbReference type="GO" id="GO:0016251">
    <property type="term" value="F:RNA polymerase II general transcription initiation factor activity"/>
    <property type="evidence" value="ECO:0007669"/>
    <property type="project" value="InterPro"/>
</dbReference>
<dbReference type="GO" id="GO:0016604">
    <property type="term" value="C:nuclear body"/>
    <property type="evidence" value="ECO:0007669"/>
    <property type="project" value="TreeGrafter"/>
</dbReference>
<dbReference type="CTD" id="6618"/>
<reference evidence="3" key="1">
    <citation type="submission" date="2025-08" db="UniProtKB">
        <authorList>
            <consortium name="RefSeq"/>
        </authorList>
    </citation>
    <scope>IDENTIFICATION</scope>
    <source>
        <strain evidence="3">Wakin</strain>
        <tissue evidence="3">Muscle</tissue>
    </source>
</reference>
<dbReference type="AlphaFoldDB" id="A0A6P6PQ13"/>
<dbReference type="RefSeq" id="XP_026122864.1">
    <property type="nucleotide sequence ID" value="XM_026267079.1"/>
</dbReference>
<feature type="compositionally biased region" description="Low complexity" evidence="1">
    <location>
        <begin position="371"/>
        <end position="387"/>
    </location>
</feature>
<dbReference type="InterPro" id="IPR021281">
    <property type="entry name" value="SNAPC2"/>
</dbReference>
<accession>A0A6P6PQ13</accession>
<feature type="region of interest" description="Disordered" evidence="1">
    <location>
        <begin position="1"/>
        <end position="24"/>
    </location>
</feature>
<dbReference type="PANTHER" id="PTHR15132">
    <property type="entry name" value="SNRNA-ACTIVATING PROTEIN COMPLEX SUBUNIT 2"/>
    <property type="match status" value="1"/>
</dbReference>
<organism evidence="2 3">
    <name type="scientific">Carassius auratus</name>
    <name type="common">Goldfish</name>
    <dbReference type="NCBI Taxonomy" id="7957"/>
    <lineage>
        <taxon>Eukaryota</taxon>
        <taxon>Metazoa</taxon>
        <taxon>Chordata</taxon>
        <taxon>Craniata</taxon>
        <taxon>Vertebrata</taxon>
        <taxon>Euteleostomi</taxon>
        <taxon>Actinopterygii</taxon>
        <taxon>Neopterygii</taxon>
        <taxon>Teleostei</taxon>
        <taxon>Ostariophysi</taxon>
        <taxon>Cypriniformes</taxon>
        <taxon>Cyprinidae</taxon>
        <taxon>Cyprininae</taxon>
        <taxon>Carassius</taxon>
    </lineage>
</organism>
<keyword evidence="2" id="KW-1185">Reference proteome</keyword>
<dbReference type="GO" id="GO:0009301">
    <property type="term" value="P:snRNA transcription"/>
    <property type="evidence" value="ECO:0007669"/>
    <property type="project" value="InterPro"/>
</dbReference>
<dbReference type="PANTHER" id="PTHR15132:SF1">
    <property type="entry name" value="SNRNA-ACTIVATING PROTEIN COMPLEX SUBUNIT 2"/>
    <property type="match status" value="1"/>
</dbReference>
<evidence type="ECO:0000313" key="2">
    <source>
        <dbReference type="Proteomes" id="UP000515129"/>
    </source>
</evidence>
<gene>
    <name evidence="3" type="primary">snapc2</name>
</gene>
<feature type="compositionally biased region" description="Polar residues" evidence="1">
    <location>
        <begin position="225"/>
        <end position="234"/>
    </location>
</feature>
<proteinExistence type="predicted"/>
<dbReference type="OrthoDB" id="5990578at2759"/>
<feature type="compositionally biased region" description="Polar residues" evidence="1">
    <location>
        <begin position="161"/>
        <end position="215"/>
    </location>
</feature>
<feature type="region of interest" description="Disordered" evidence="1">
    <location>
        <begin position="368"/>
        <end position="399"/>
    </location>
</feature>
<feature type="region of interest" description="Disordered" evidence="1">
    <location>
        <begin position="161"/>
        <end position="266"/>
    </location>
</feature>
<evidence type="ECO:0000256" key="1">
    <source>
        <dbReference type="SAM" id="MobiDB-lite"/>
    </source>
</evidence>
<name>A0A6P6PQ13_CARAU</name>
<dbReference type="Proteomes" id="UP000515129">
    <property type="component" value="Chromosome 7"/>
</dbReference>
<sequence length="422" mass="46574">MKPPFRRRAEPKRFMAKSTEEESTVNARSLCKGWIRKDLQSFLQALKQQQNFESELDLTEIQKKVPHRSLKEIEDLIMTLKSRVLQKVYLQVQSQRREERRAKVPIELWAELVQKISRPHEKTISSAFSQMLVIAAVEPCGLMHSEPPHPIIQTPAFSSLIPVQSPKTPSQPSASGMSPNPSVSAPSATSLIQPDSSSNAVDHLSQLDNASSSSPLVPKTPETPTPRSSQMTRSPSHRQSEAEPSVSSPVSSNKHTQVQSGLLDHDYPSTPITLKSVVNFDKIYQYLSDIDSKTCNSALTSMESAVLLDMLMCLPEELPSLDCKELQHHFLQTYSQLTQPAKMPANFLNIDGDIQQANVADSTTLTQKLGSTVGSTEEPSSESSLTEPAKDKNDWATAGTCPLNPLLVPVALLKRSSLDSEK</sequence>
<evidence type="ECO:0000313" key="3">
    <source>
        <dbReference type="RefSeq" id="XP_026122864.1"/>
    </source>
</evidence>
<feature type="compositionally biased region" description="Low complexity" evidence="1">
    <location>
        <begin position="242"/>
        <end position="252"/>
    </location>
</feature>